<evidence type="ECO:0000313" key="11">
    <source>
        <dbReference type="Proteomes" id="UP000198823"/>
    </source>
</evidence>
<keyword evidence="3" id="KW-0813">Transport</keyword>
<evidence type="ECO:0000256" key="6">
    <source>
        <dbReference type="ARBA" id="ARBA00022989"/>
    </source>
</evidence>
<evidence type="ECO:0000313" key="10">
    <source>
        <dbReference type="EMBL" id="SDE95842.1"/>
    </source>
</evidence>
<keyword evidence="12" id="KW-1185">Reference proteome</keyword>
<evidence type="ECO:0000313" key="12">
    <source>
        <dbReference type="Proteomes" id="UP000272481"/>
    </source>
</evidence>
<gene>
    <name evidence="9" type="ORF">EJA12_06770</name>
    <name evidence="10" type="ORF">SAMN04488126_1355</name>
</gene>
<dbReference type="OrthoDB" id="9800498at2"/>
<evidence type="ECO:0000256" key="8">
    <source>
        <dbReference type="SAM" id="Phobius"/>
    </source>
</evidence>
<dbReference type="GO" id="GO:0005886">
    <property type="term" value="C:plasma membrane"/>
    <property type="evidence" value="ECO:0007669"/>
    <property type="project" value="UniProtKB-SubCell"/>
</dbReference>
<feature type="transmembrane region" description="Helical" evidence="8">
    <location>
        <begin position="12"/>
        <end position="30"/>
    </location>
</feature>
<reference evidence="10 11" key="1">
    <citation type="submission" date="2016-10" db="EMBL/GenBank/DDBJ databases">
        <authorList>
            <person name="de Groot N.N."/>
        </authorList>
    </citation>
    <scope>NUCLEOTIDE SEQUENCE [LARGE SCALE GENOMIC DNA]</scope>
    <source>
        <strain evidence="10 11">CGMCC 1.6762</strain>
    </source>
</reference>
<name>A0A1G7H5Z6_9BACL</name>
<dbReference type="PIRSF" id="PIRSF019239">
    <property type="entry name" value="MrpE"/>
    <property type="match status" value="1"/>
</dbReference>
<dbReference type="PANTHER" id="PTHR34584">
    <property type="entry name" value="NA(+)/H(+) ANTIPORTER SUBUNIT E1"/>
    <property type="match status" value="1"/>
</dbReference>
<dbReference type="STRING" id="426756.SAMN04488126_1355"/>
<evidence type="ECO:0000256" key="3">
    <source>
        <dbReference type="ARBA" id="ARBA00022449"/>
    </source>
</evidence>
<evidence type="ECO:0000256" key="4">
    <source>
        <dbReference type="ARBA" id="ARBA00022475"/>
    </source>
</evidence>
<dbReference type="EMBL" id="FNAR01000035">
    <property type="protein sequence ID" value="SDE95842.1"/>
    <property type="molecule type" value="Genomic_DNA"/>
</dbReference>
<dbReference type="NCBIfam" id="NF006517">
    <property type="entry name" value="PRK08965.1-1"/>
    <property type="match status" value="1"/>
</dbReference>
<dbReference type="EMBL" id="RWGW01000009">
    <property type="protein sequence ID" value="RSK33368.1"/>
    <property type="molecule type" value="Genomic_DNA"/>
</dbReference>
<accession>A0A1G7H5Z6</accession>
<comment type="subcellular location">
    <subcellularLocation>
        <location evidence="1">Cell membrane</location>
        <topology evidence="1">Multi-pass membrane protein</topology>
    </subcellularLocation>
</comment>
<proteinExistence type="inferred from homology"/>
<evidence type="ECO:0000313" key="9">
    <source>
        <dbReference type="EMBL" id="RSK33368.1"/>
    </source>
</evidence>
<sequence>MNKFAGDGGFGATAAQFLLNLFIAFLWMLLLDEDEFRATTFAAGFIVGIFIVFFMHRFFGTQFYLRRLFAIIKLIFIFNRELVKSSLSVIGQILSPQLKIRPGIFRYDTILESDVEVTMLSLLLTLTPGSVVMEVTEDGQGLYIHAMDLDTSKEALISQLKNFEQAIMEVTR</sequence>
<dbReference type="RefSeq" id="WP_092099049.1">
    <property type="nucleotide sequence ID" value="NZ_FNAR01000035.1"/>
</dbReference>
<reference evidence="9 12" key="2">
    <citation type="submission" date="2018-12" db="EMBL/GenBank/DDBJ databases">
        <title>Comparitive functional genomics of dry heat resistant strains isolated from the viking spacecraft.</title>
        <authorList>
            <person name="Seuylemezian A."/>
            <person name="Vaishampayan P."/>
        </authorList>
    </citation>
    <scope>NUCLEOTIDE SEQUENCE [LARGE SCALE GENOMIC DNA]</scope>
    <source>
        <strain evidence="9 12">M6-11</strain>
    </source>
</reference>
<keyword evidence="6 8" id="KW-1133">Transmembrane helix</keyword>
<keyword evidence="3" id="KW-0050">Antiport</keyword>
<protein>
    <submittedName>
        <fullName evidence="10">Multicomponent Na+:H+ antiporter subunit E</fullName>
    </submittedName>
    <submittedName>
        <fullName evidence="9">Na+/H+ antiporter subunit E</fullName>
    </submittedName>
</protein>
<comment type="similarity">
    <text evidence="2">Belongs to the CPA3 antiporters (TC 2.A.63) subunit E family.</text>
</comment>
<dbReference type="Pfam" id="PF01899">
    <property type="entry name" value="MNHE"/>
    <property type="match status" value="1"/>
</dbReference>
<keyword evidence="4" id="KW-1003">Cell membrane</keyword>
<dbReference type="GO" id="GO:0008324">
    <property type="term" value="F:monoatomic cation transmembrane transporter activity"/>
    <property type="evidence" value="ECO:0007669"/>
    <property type="project" value="InterPro"/>
</dbReference>
<dbReference type="GO" id="GO:0015297">
    <property type="term" value="F:antiporter activity"/>
    <property type="evidence" value="ECO:0007669"/>
    <property type="project" value="UniProtKB-KW"/>
</dbReference>
<evidence type="ECO:0000256" key="7">
    <source>
        <dbReference type="ARBA" id="ARBA00023136"/>
    </source>
</evidence>
<evidence type="ECO:0000256" key="5">
    <source>
        <dbReference type="ARBA" id="ARBA00022692"/>
    </source>
</evidence>
<keyword evidence="7 8" id="KW-0472">Membrane</keyword>
<dbReference type="Proteomes" id="UP000198823">
    <property type="component" value="Unassembled WGS sequence"/>
</dbReference>
<dbReference type="Proteomes" id="UP000272481">
    <property type="component" value="Unassembled WGS sequence"/>
</dbReference>
<dbReference type="PANTHER" id="PTHR34584:SF1">
    <property type="entry name" value="NA(+)_H(+) ANTIPORTER SUBUNIT E1"/>
    <property type="match status" value="1"/>
</dbReference>
<dbReference type="InterPro" id="IPR002758">
    <property type="entry name" value="Cation_antiport_E"/>
</dbReference>
<dbReference type="AlphaFoldDB" id="A0A1G7H5Z6"/>
<organism evidence="10 11">
    <name type="scientific">Bhargavaea beijingensis</name>
    <dbReference type="NCBI Taxonomy" id="426756"/>
    <lineage>
        <taxon>Bacteria</taxon>
        <taxon>Bacillati</taxon>
        <taxon>Bacillota</taxon>
        <taxon>Bacilli</taxon>
        <taxon>Bacillales</taxon>
        <taxon>Caryophanaceae</taxon>
        <taxon>Bhargavaea</taxon>
    </lineage>
</organism>
<evidence type="ECO:0000256" key="2">
    <source>
        <dbReference type="ARBA" id="ARBA00006228"/>
    </source>
</evidence>
<feature type="transmembrane region" description="Helical" evidence="8">
    <location>
        <begin position="36"/>
        <end position="59"/>
    </location>
</feature>
<keyword evidence="5 8" id="KW-0812">Transmembrane</keyword>
<evidence type="ECO:0000256" key="1">
    <source>
        <dbReference type="ARBA" id="ARBA00004651"/>
    </source>
</evidence>